<dbReference type="GO" id="GO:0016020">
    <property type="term" value="C:membrane"/>
    <property type="evidence" value="ECO:0007669"/>
    <property type="project" value="UniProtKB-SubCell"/>
</dbReference>
<evidence type="ECO:0000256" key="4">
    <source>
        <dbReference type="ARBA" id="ARBA00023136"/>
    </source>
</evidence>
<dbReference type="AlphaFoldDB" id="A0A512M6L1"/>
<dbReference type="InterPro" id="IPR050598">
    <property type="entry name" value="AminoAcid_Transporter"/>
</dbReference>
<dbReference type="InterPro" id="IPR002293">
    <property type="entry name" value="AA/rel_permease1"/>
</dbReference>
<comment type="caution">
    <text evidence="6">The sequence shown here is derived from an EMBL/GenBank/DDBJ whole genome shotgun (WGS) entry which is preliminary data.</text>
</comment>
<organism evidence="6 7">
    <name type="scientific">Brevifollis gellanilyticus</name>
    <dbReference type="NCBI Taxonomy" id="748831"/>
    <lineage>
        <taxon>Bacteria</taxon>
        <taxon>Pseudomonadati</taxon>
        <taxon>Verrucomicrobiota</taxon>
        <taxon>Verrucomicrobiia</taxon>
        <taxon>Verrucomicrobiales</taxon>
        <taxon>Verrucomicrobiaceae</taxon>
    </lineage>
</organism>
<feature type="transmembrane region" description="Helical" evidence="5">
    <location>
        <begin position="126"/>
        <end position="144"/>
    </location>
</feature>
<name>A0A512M6L1_9BACT</name>
<feature type="transmembrane region" description="Helical" evidence="5">
    <location>
        <begin position="416"/>
        <end position="432"/>
    </location>
</feature>
<feature type="transmembrane region" description="Helical" evidence="5">
    <location>
        <begin position="231"/>
        <end position="251"/>
    </location>
</feature>
<gene>
    <name evidence="6" type="ORF">BGE01nite_16580</name>
</gene>
<keyword evidence="2 5" id="KW-0812">Transmembrane</keyword>
<evidence type="ECO:0000313" key="6">
    <source>
        <dbReference type="EMBL" id="GEP42367.1"/>
    </source>
</evidence>
<dbReference type="Pfam" id="PF13520">
    <property type="entry name" value="AA_permease_2"/>
    <property type="match status" value="1"/>
</dbReference>
<dbReference type="Gene3D" id="1.20.1740.10">
    <property type="entry name" value="Amino acid/polyamine transporter I"/>
    <property type="match status" value="1"/>
</dbReference>
<evidence type="ECO:0000256" key="2">
    <source>
        <dbReference type="ARBA" id="ARBA00022692"/>
    </source>
</evidence>
<feature type="transmembrane region" description="Helical" evidence="5">
    <location>
        <begin position="196"/>
        <end position="219"/>
    </location>
</feature>
<feature type="transmembrane region" description="Helical" evidence="5">
    <location>
        <begin position="282"/>
        <end position="306"/>
    </location>
</feature>
<protein>
    <submittedName>
        <fullName evidence="6">Amino acid permease</fullName>
    </submittedName>
</protein>
<feature type="transmembrane region" description="Helical" evidence="5">
    <location>
        <begin position="386"/>
        <end position="404"/>
    </location>
</feature>
<keyword evidence="4 5" id="KW-0472">Membrane</keyword>
<dbReference type="PIRSF" id="PIRSF006060">
    <property type="entry name" value="AA_transporter"/>
    <property type="match status" value="1"/>
</dbReference>
<dbReference type="PANTHER" id="PTHR11785:SF512">
    <property type="entry name" value="SOBREMESA, ISOFORM B"/>
    <property type="match status" value="1"/>
</dbReference>
<feature type="transmembrane region" description="Helical" evidence="5">
    <location>
        <begin position="327"/>
        <end position="348"/>
    </location>
</feature>
<evidence type="ECO:0000256" key="5">
    <source>
        <dbReference type="SAM" id="Phobius"/>
    </source>
</evidence>
<dbReference type="OrthoDB" id="3181223at2"/>
<dbReference type="RefSeq" id="WP_146849968.1">
    <property type="nucleotide sequence ID" value="NZ_BKAG01000009.1"/>
</dbReference>
<accession>A0A512M6L1</accession>
<keyword evidence="3 5" id="KW-1133">Transmembrane helix</keyword>
<feature type="transmembrane region" description="Helical" evidence="5">
    <location>
        <begin position="12"/>
        <end position="33"/>
    </location>
</feature>
<feature type="transmembrane region" description="Helical" evidence="5">
    <location>
        <begin position="354"/>
        <end position="374"/>
    </location>
</feature>
<comment type="subcellular location">
    <subcellularLocation>
        <location evidence="1">Membrane</location>
        <topology evidence="1">Multi-pass membrane protein</topology>
    </subcellularLocation>
</comment>
<feature type="transmembrane region" description="Helical" evidence="5">
    <location>
        <begin position="45"/>
        <end position="69"/>
    </location>
</feature>
<evidence type="ECO:0000256" key="3">
    <source>
        <dbReference type="ARBA" id="ARBA00022989"/>
    </source>
</evidence>
<keyword evidence="7" id="KW-1185">Reference proteome</keyword>
<sequence>MSSPASPDRSQGISLITATAIVIANMIGTGIFTSLGFQVGDLPSGFVIVALWAVGGICAFCGALAYGELAAAMPRSGGEYHFLSRAFHPCVGFIAGWLSATVGFAAPIALAAMALGKYFGGITTSVPPLAVSMTVVILVTLVHTRGINVGAKFQNTATWLKVALILVFIATGWMIGEVQPVSFLPKQGDWKLITSPPFAISLVFVMYSYAGWNAATYIVDEVRQPQRNVPLAVAIGTFFVSLLYIALNSIFLRVAPMSELAGKVDVGHVAADHIFGTTGGSIMSGLICLGLVSSISAMTWVGPRVTMVLGQDIRLLAPFAKRTANGVPLRALLAQLAIVIVLLLTASFEKVLGYVQFSIQLCSFLTVFGLIRLRQTHPDMPRPVRCWGYPVTPLLFLGISMWMMAYQMKEHPSESLAGLFTILAGLVIWKISPKQADPEKY</sequence>
<proteinExistence type="predicted"/>
<dbReference type="Proteomes" id="UP000321577">
    <property type="component" value="Unassembled WGS sequence"/>
</dbReference>
<dbReference type="GO" id="GO:0015179">
    <property type="term" value="F:L-amino acid transmembrane transporter activity"/>
    <property type="evidence" value="ECO:0007669"/>
    <property type="project" value="TreeGrafter"/>
</dbReference>
<dbReference type="PANTHER" id="PTHR11785">
    <property type="entry name" value="AMINO ACID TRANSPORTER"/>
    <property type="match status" value="1"/>
</dbReference>
<evidence type="ECO:0000313" key="7">
    <source>
        <dbReference type="Proteomes" id="UP000321577"/>
    </source>
</evidence>
<feature type="transmembrane region" description="Helical" evidence="5">
    <location>
        <begin position="156"/>
        <end position="176"/>
    </location>
</feature>
<dbReference type="EMBL" id="BKAG01000009">
    <property type="protein sequence ID" value="GEP42367.1"/>
    <property type="molecule type" value="Genomic_DNA"/>
</dbReference>
<reference evidence="6 7" key="1">
    <citation type="submission" date="2019-07" db="EMBL/GenBank/DDBJ databases">
        <title>Whole genome shotgun sequence of Brevifollis gellanilyticus NBRC 108608.</title>
        <authorList>
            <person name="Hosoyama A."/>
            <person name="Uohara A."/>
            <person name="Ohji S."/>
            <person name="Ichikawa N."/>
        </authorList>
    </citation>
    <scope>NUCLEOTIDE SEQUENCE [LARGE SCALE GENOMIC DNA]</scope>
    <source>
        <strain evidence="6 7">NBRC 108608</strain>
    </source>
</reference>
<evidence type="ECO:0000256" key="1">
    <source>
        <dbReference type="ARBA" id="ARBA00004141"/>
    </source>
</evidence>
<feature type="transmembrane region" description="Helical" evidence="5">
    <location>
        <begin position="90"/>
        <end position="114"/>
    </location>
</feature>